<sequence length="468" mass="53290">MKCPLILLMLCSLLPACSFPEANFWHENPGAKTVALPAKIIDRVIIRGSAVSIYRNPFTSTHKGFSMTRARGEIIADPLLSLIPDLDPVYRYAHSIDDALDRIGMPAPVPGTVEYLIDGEDFFGDVLTEIEDAERRIDTRVFIFDNDDVAVDFADVLKRKAEKVRCRILLDEMGSIAAWSAAPATGDLKPADFQSDMVKYLKQDSRIQVRKSLNPWLVADHSKLITIDEKLAYLGGMNIGREYRYEWHDMMIKVTGPVVKALQNDFNRAWRLQGVWGDWSIPFYYKKAYRKEKQPGEIDIRVLKTSASRRDIERSILTAIRMSRKRVYLQNSYFTSRELERELIAARRRGVDVRMVFPEDNDSKLLKSKNQTVAKNLVEAGVKVYMYQPFTHVKAVVVDDWACVGSANFDALSFRINEELNIAFSDRAAVQKLVRDLFVKDFGKSVILTRGDVKTWGPKPIDLVADQL</sequence>
<feature type="domain" description="PLD phosphodiesterase" evidence="2">
    <location>
        <begin position="216"/>
        <end position="243"/>
    </location>
</feature>
<dbReference type="SUPFAM" id="SSF56024">
    <property type="entry name" value="Phospholipase D/nuclease"/>
    <property type="match status" value="2"/>
</dbReference>
<dbReference type="PANTHER" id="PTHR21248">
    <property type="entry name" value="CARDIOLIPIN SYNTHASE"/>
    <property type="match status" value="1"/>
</dbReference>
<dbReference type="EMBL" id="JAENIG010000004">
    <property type="protein sequence ID" value="MBK1854814.1"/>
    <property type="molecule type" value="Genomic_DNA"/>
</dbReference>
<accession>A0AAE2SDE4</accession>
<organism evidence="3 4">
    <name type="scientific">Oceaniferula flava</name>
    <dbReference type="NCBI Taxonomy" id="2800421"/>
    <lineage>
        <taxon>Bacteria</taxon>
        <taxon>Pseudomonadati</taxon>
        <taxon>Verrucomicrobiota</taxon>
        <taxon>Verrucomicrobiia</taxon>
        <taxon>Verrucomicrobiales</taxon>
        <taxon>Verrucomicrobiaceae</taxon>
        <taxon>Oceaniferula</taxon>
    </lineage>
</organism>
<evidence type="ECO:0000313" key="3">
    <source>
        <dbReference type="EMBL" id="MBK1854814.1"/>
    </source>
</evidence>
<keyword evidence="4" id="KW-1185">Reference proteome</keyword>
<protein>
    <submittedName>
        <fullName evidence="3">Phosphatidylserine/phosphatidylglycerophosphate/ cardiolipin synthase family protein</fullName>
    </submittedName>
</protein>
<dbReference type="Pfam" id="PF13091">
    <property type="entry name" value="PLDc_2"/>
    <property type="match status" value="2"/>
</dbReference>
<dbReference type="Proteomes" id="UP000634206">
    <property type="component" value="Unassembled WGS sequence"/>
</dbReference>
<feature type="chain" id="PRO_5042102517" evidence="1">
    <location>
        <begin position="19"/>
        <end position="468"/>
    </location>
</feature>
<dbReference type="InterPro" id="IPR001736">
    <property type="entry name" value="PLipase_D/transphosphatidylase"/>
</dbReference>
<proteinExistence type="predicted"/>
<reference evidence="3" key="1">
    <citation type="submission" date="2021-01" db="EMBL/GenBank/DDBJ databases">
        <title>Modified the classification status of verrucomicrobia.</title>
        <authorList>
            <person name="Feng X."/>
        </authorList>
    </citation>
    <scope>NUCLEOTIDE SEQUENCE</scope>
    <source>
        <strain evidence="3">5K15</strain>
    </source>
</reference>
<dbReference type="Gene3D" id="3.30.870.10">
    <property type="entry name" value="Endonuclease Chain A"/>
    <property type="match status" value="2"/>
</dbReference>
<comment type="caution">
    <text evidence="3">The sequence shown here is derived from an EMBL/GenBank/DDBJ whole genome shotgun (WGS) entry which is preliminary data.</text>
</comment>
<dbReference type="RefSeq" id="WP_309489425.1">
    <property type="nucleotide sequence ID" value="NZ_JAENIG010000004.1"/>
</dbReference>
<dbReference type="PANTHER" id="PTHR21248:SF22">
    <property type="entry name" value="PHOSPHOLIPASE D"/>
    <property type="match status" value="1"/>
</dbReference>
<evidence type="ECO:0000259" key="2">
    <source>
        <dbReference type="PROSITE" id="PS50035"/>
    </source>
</evidence>
<evidence type="ECO:0000256" key="1">
    <source>
        <dbReference type="SAM" id="SignalP"/>
    </source>
</evidence>
<name>A0AAE2SDE4_9BACT</name>
<dbReference type="GO" id="GO:0032049">
    <property type="term" value="P:cardiolipin biosynthetic process"/>
    <property type="evidence" value="ECO:0007669"/>
    <property type="project" value="UniProtKB-ARBA"/>
</dbReference>
<feature type="domain" description="PLD phosphodiesterase" evidence="2">
    <location>
        <begin position="387"/>
        <end position="413"/>
    </location>
</feature>
<dbReference type="InterPro" id="IPR025202">
    <property type="entry name" value="PLD-like_dom"/>
</dbReference>
<evidence type="ECO:0000313" key="4">
    <source>
        <dbReference type="Proteomes" id="UP000634206"/>
    </source>
</evidence>
<dbReference type="SMART" id="SM00155">
    <property type="entry name" value="PLDc"/>
    <property type="match status" value="2"/>
</dbReference>
<dbReference type="GO" id="GO:0030572">
    <property type="term" value="F:phosphatidyltransferase activity"/>
    <property type="evidence" value="ECO:0007669"/>
    <property type="project" value="UniProtKB-ARBA"/>
</dbReference>
<gene>
    <name evidence="3" type="ORF">JIN83_07570</name>
</gene>
<feature type="signal peptide" evidence="1">
    <location>
        <begin position="1"/>
        <end position="18"/>
    </location>
</feature>
<dbReference type="PROSITE" id="PS50035">
    <property type="entry name" value="PLD"/>
    <property type="match status" value="2"/>
</dbReference>
<keyword evidence="1" id="KW-0732">Signal</keyword>
<dbReference type="AlphaFoldDB" id="A0AAE2SDE4"/>